<keyword evidence="1" id="KW-0539">Nucleus</keyword>
<evidence type="ECO:0000256" key="2">
    <source>
        <dbReference type="SAM" id="MobiDB-lite"/>
    </source>
</evidence>
<organism evidence="3 4">
    <name type="scientific">Triangularia verruculosa</name>
    <dbReference type="NCBI Taxonomy" id="2587418"/>
    <lineage>
        <taxon>Eukaryota</taxon>
        <taxon>Fungi</taxon>
        <taxon>Dikarya</taxon>
        <taxon>Ascomycota</taxon>
        <taxon>Pezizomycotina</taxon>
        <taxon>Sordariomycetes</taxon>
        <taxon>Sordariomycetidae</taxon>
        <taxon>Sordariales</taxon>
        <taxon>Podosporaceae</taxon>
        <taxon>Triangularia</taxon>
    </lineage>
</organism>
<accession>A0AAN7AQ95</accession>
<evidence type="ECO:0008006" key="5">
    <source>
        <dbReference type="Google" id="ProtNLM"/>
    </source>
</evidence>
<dbReference type="Proteomes" id="UP001303160">
    <property type="component" value="Unassembled WGS sequence"/>
</dbReference>
<evidence type="ECO:0000313" key="4">
    <source>
        <dbReference type="Proteomes" id="UP001303160"/>
    </source>
</evidence>
<keyword evidence="4" id="KW-1185">Reference proteome</keyword>
<feature type="region of interest" description="Disordered" evidence="2">
    <location>
        <begin position="1"/>
        <end position="23"/>
    </location>
</feature>
<dbReference type="CDD" id="cd00067">
    <property type="entry name" value="GAL4"/>
    <property type="match status" value="1"/>
</dbReference>
<dbReference type="GO" id="GO:0000981">
    <property type="term" value="F:DNA-binding transcription factor activity, RNA polymerase II-specific"/>
    <property type="evidence" value="ECO:0007669"/>
    <property type="project" value="InterPro"/>
</dbReference>
<reference evidence="3" key="1">
    <citation type="journal article" date="2023" name="Mol. Phylogenet. Evol.">
        <title>Genome-scale phylogeny and comparative genomics of the fungal order Sordariales.</title>
        <authorList>
            <person name="Hensen N."/>
            <person name="Bonometti L."/>
            <person name="Westerberg I."/>
            <person name="Brannstrom I.O."/>
            <person name="Guillou S."/>
            <person name="Cros-Aarteil S."/>
            <person name="Calhoun S."/>
            <person name="Haridas S."/>
            <person name="Kuo A."/>
            <person name="Mondo S."/>
            <person name="Pangilinan J."/>
            <person name="Riley R."/>
            <person name="LaButti K."/>
            <person name="Andreopoulos B."/>
            <person name="Lipzen A."/>
            <person name="Chen C."/>
            <person name="Yan M."/>
            <person name="Daum C."/>
            <person name="Ng V."/>
            <person name="Clum A."/>
            <person name="Steindorff A."/>
            <person name="Ohm R.A."/>
            <person name="Martin F."/>
            <person name="Silar P."/>
            <person name="Natvig D.O."/>
            <person name="Lalanne C."/>
            <person name="Gautier V."/>
            <person name="Ament-Velasquez S.L."/>
            <person name="Kruys A."/>
            <person name="Hutchinson M.I."/>
            <person name="Powell A.J."/>
            <person name="Barry K."/>
            <person name="Miller A.N."/>
            <person name="Grigoriev I.V."/>
            <person name="Debuchy R."/>
            <person name="Gladieux P."/>
            <person name="Hiltunen Thoren M."/>
            <person name="Johannesson H."/>
        </authorList>
    </citation>
    <scope>NUCLEOTIDE SEQUENCE</scope>
    <source>
        <strain evidence="3">CBS 315.58</strain>
    </source>
</reference>
<dbReference type="SUPFAM" id="SSF57701">
    <property type="entry name" value="Zn2/Cys6 DNA-binding domain"/>
    <property type="match status" value="1"/>
</dbReference>
<evidence type="ECO:0000313" key="3">
    <source>
        <dbReference type="EMBL" id="KAK4197151.1"/>
    </source>
</evidence>
<feature type="compositionally biased region" description="Low complexity" evidence="2">
    <location>
        <begin position="106"/>
        <end position="120"/>
    </location>
</feature>
<dbReference type="Gene3D" id="4.10.240.10">
    <property type="entry name" value="Zn(2)-C6 fungal-type DNA-binding domain"/>
    <property type="match status" value="1"/>
</dbReference>
<sequence>MSALSSQGQLPIIDSTLPPMPRRQSCDRCHEQKVRCVTNAYDPSTPGLGTIREETQASRGRSVVASIPCVRCSKAGAVCIFSPQLRSGRPRVHRHPVRKRARRSSKCSSSPTQSQSLSPRPFTFSFSAPNTTAELESQSHTPTTPLLLSTTILPSFERSYSNQGGTDYSSPTTPLSNFGLPINQDGISLRHNHFQAMPHSVESSSAEFMSQFSDKVLSATSTATSTATSNVVWMYSDSSEEHLEEVTQINLRIHRAGRILCSLTRTLLATSSPAINEIFDAACSLIGFMDRYATQQMISPSTPDGYQISPGVTGGSAPIKSATETSICLTALASHQLLLGVLEDLCTSFLSVIDRGRSARSPNTPSTSSHSQMLAMANLISHLLEQLDRALRSLTIQHATPESSEGLTVAAAAVASTHDSEFDHALGFGHPPEASLPCRTSGYVGQDHEKRAPPLHQSGVLSMILAQVEQRQVRTRKQLVMLKGLLGQDGV</sequence>
<proteinExistence type="predicted"/>
<name>A0AAN7AQ95_9PEZI</name>
<feature type="compositionally biased region" description="Basic residues" evidence="2">
    <location>
        <begin position="88"/>
        <end position="105"/>
    </location>
</feature>
<feature type="region of interest" description="Disordered" evidence="2">
    <location>
        <begin position="88"/>
        <end position="127"/>
    </location>
</feature>
<dbReference type="AlphaFoldDB" id="A0AAN7AQ95"/>
<protein>
    <recommendedName>
        <fullName evidence="5">Zn(2)-C6 fungal-type domain-containing protein</fullName>
    </recommendedName>
</protein>
<gene>
    <name evidence="3" type="ORF">QBC40DRAFT_286078</name>
</gene>
<dbReference type="InterPro" id="IPR036864">
    <property type="entry name" value="Zn2-C6_fun-type_DNA-bd_sf"/>
</dbReference>
<dbReference type="EMBL" id="MU863969">
    <property type="protein sequence ID" value="KAK4197151.1"/>
    <property type="molecule type" value="Genomic_DNA"/>
</dbReference>
<comment type="caution">
    <text evidence="3">The sequence shown here is derived from an EMBL/GenBank/DDBJ whole genome shotgun (WGS) entry which is preliminary data.</text>
</comment>
<dbReference type="GO" id="GO:0008270">
    <property type="term" value="F:zinc ion binding"/>
    <property type="evidence" value="ECO:0007669"/>
    <property type="project" value="InterPro"/>
</dbReference>
<reference evidence="3" key="2">
    <citation type="submission" date="2023-05" db="EMBL/GenBank/DDBJ databases">
        <authorList>
            <consortium name="Lawrence Berkeley National Laboratory"/>
            <person name="Steindorff A."/>
            <person name="Hensen N."/>
            <person name="Bonometti L."/>
            <person name="Westerberg I."/>
            <person name="Brannstrom I.O."/>
            <person name="Guillou S."/>
            <person name="Cros-Aarteil S."/>
            <person name="Calhoun S."/>
            <person name="Haridas S."/>
            <person name="Kuo A."/>
            <person name="Mondo S."/>
            <person name="Pangilinan J."/>
            <person name="Riley R."/>
            <person name="Labutti K."/>
            <person name="Andreopoulos B."/>
            <person name="Lipzen A."/>
            <person name="Chen C."/>
            <person name="Yanf M."/>
            <person name="Daum C."/>
            <person name="Ng V."/>
            <person name="Clum A."/>
            <person name="Ohm R."/>
            <person name="Martin F."/>
            <person name="Silar P."/>
            <person name="Natvig D."/>
            <person name="Lalanne C."/>
            <person name="Gautier V."/>
            <person name="Ament-Velasquez S.L."/>
            <person name="Kruys A."/>
            <person name="Hutchinson M.I."/>
            <person name="Powell A.J."/>
            <person name="Barry K."/>
            <person name="Miller A.N."/>
            <person name="Grigoriev I.V."/>
            <person name="Debuchy R."/>
            <person name="Gladieux P."/>
            <person name="Thoren M.H."/>
            <person name="Johannesson H."/>
        </authorList>
    </citation>
    <scope>NUCLEOTIDE SEQUENCE</scope>
    <source>
        <strain evidence="3">CBS 315.58</strain>
    </source>
</reference>
<dbReference type="InterPro" id="IPR001138">
    <property type="entry name" value="Zn2Cys6_DnaBD"/>
</dbReference>
<evidence type="ECO:0000256" key="1">
    <source>
        <dbReference type="ARBA" id="ARBA00023242"/>
    </source>
</evidence>